<dbReference type="GO" id="GO:0016787">
    <property type="term" value="F:hydrolase activity"/>
    <property type="evidence" value="ECO:0007669"/>
    <property type="project" value="UniProtKB-KW"/>
</dbReference>
<feature type="domain" description="DDE Tnp4" evidence="8">
    <location>
        <begin position="416"/>
        <end position="584"/>
    </location>
</feature>
<evidence type="ECO:0000256" key="3">
    <source>
        <dbReference type="ARBA" id="ARBA00006958"/>
    </source>
</evidence>
<evidence type="ECO:0000256" key="6">
    <source>
        <dbReference type="ARBA" id="ARBA00022801"/>
    </source>
</evidence>
<gene>
    <name evidence="9" type="ORF">PF007_g17164</name>
</gene>
<dbReference type="PANTHER" id="PTHR22930:SF206">
    <property type="entry name" value="NUCLEASE HARBI1"/>
    <property type="match status" value="1"/>
</dbReference>
<comment type="similarity">
    <text evidence="3">Belongs to the HARBI1 family.</text>
</comment>
<proteinExistence type="inferred from homology"/>
<evidence type="ECO:0000256" key="4">
    <source>
        <dbReference type="ARBA" id="ARBA00022722"/>
    </source>
</evidence>
<dbReference type="GO" id="GO:0005634">
    <property type="term" value="C:nucleus"/>
    <property type="evidence" value="ECO:0007669"/>
    <property type="project" value="UniProtKB-SubCell"/>
</dbReference>
<evidence type="ECO:0000259" key="8">
    <source>
        <dbReference type="Pfam" id="PF13359"/>
    </source>
</evidence>
<evidence type="ECO:0000256" key="1">
    <source>
        <dbReference type="ARBA" id="ARBA00001968"/>
    </source>
</evidence>
<reference evidence="9 10" key="1">
    <citation type="submission" date="2018-08" db="EMBL/GenBank/DDBJ databases">
        <title>Genomic investigation of the strawberry pathogen Phytophthora fragariae indicates pathogenicity is determined by transcriptional variation in three key races.</title>
        <authorList>
            <person name="Adams T.M."/>
            <person name="Armitage A.D."/>
            <person name="Sobczyk M.K."/>
            <person name="Bates H.J."/>
            <person name="Dunwell J.M."/>
            <person name="Nellist C.F."/>
            <person name="Harrison R.J."/>
        </authorList>
    </citation>
    <scope>NUCLEOTIDE SEQUENCE [LARGE SCALE GENOMIC DNA]</scope>
    <source>
        <strain evidence="9 10">NOV-71</strain>
    </source>
</reference>
<evidence type="ECO:0000256" key="7">
    <source>
        <dbReference type="ARBA" id="ARBA00023242"/>
    </source>
</evidence>
<dbReference type="AlphaFoldDB" id="A0A6A3RHU1"/>
<evidence type="ECO:0000256" key="2">
    <source>
        <dbReference type="ARBA" id="ARBA00004123"/>
    </source>
</evidence>
<dbReference type="EMBL" id="QXFZ01001145">
    <property type="protein sequence ID" value="KAE9096016.1"/>
    <property type="molecule type" value="Genomic_DNA"/>
</dbReference>
<dbReference type="GO" id="GO:0004518">
    <property type="term" value="F:nuclease activity"/>
    <property type="evidence" value="ECO:0007669"/>
    <property type="project" value="UniProtKB-KW"/>
</dbReference>
<comment type="subcellular location">
    <subcellularLocation>
        <location evidence="2">Nucleus</location>
    </subcellularLocation>
</comment>
<protein>
    <recommendedName>
        <fullName evidence="8">DDE Tnp4 domain-containing protein</fullName>
    </recommendedName>
</protein>
<keyword evidence="4" id="KW-0540">Nuclease</keyword>
<dbReference type="InterPro" id="IPR045249">
    <property type="entry name" value="HARBI1-like"/>
</dbReference>
<sequence>MPRSPKKTNKKKLQALKLLEAASTTAVAVAAAVGVDRSTLHRWKKDADRIAASSPSQCFADPRARAHVYVQQPELEQRLLEWIVNMRMPGGPVSQEVFNPAFGAAAAEHTVQKNAYCDATVMLDWIERVWKPSVDGLFSSTEADAKACTTAGSVWNYKFDTTTIIWRAFARYFMISDFPDCLFYREKCFTETLCGESSKGSPPHYQICAGPTAFSPHTVALHLAAYRQTSKMNPADRLIIVLLMEMLSGDTSAPAAASNLLNQAHELEVAFVTGLLAPQHREWLAKERSGHWAHMLFSSRLYFDSSMKELFRMDSSSIAALFKAVCPGMVPTRDAPDAVVPPKRLAVFLYVCAHGSSVRVTADKFAIGPATVSVIVKDLAAIVCSLLSSLVAFPPFRLCASHFASECGVPQIVGCIDGSHIPIAKPTENGTMFYNRKCWYSIVLQAVVDWRGRFCDLDCKWPGRVGDSRVFRNSELARCFPTISAEAETVSILTGAESCARIPYFLLGDSGYQNMQYMVTTFEIAETEADAVIASLNKRLSNARYRVECAFGRLKCRWRILLKGIGQDISAAPDIVYALCIIQNFLLDRKDTFHFTPEEQQQILRKYEVRFPQPETEFEAAASGNTRNELKKWFVFKTNTAT</sequence>
<comment type="caution">
    <text evidence="9">The sequence shown here is derived from an EMBL/GenBank/DDBJ whole genome shotgun (WGS) entry which is preliminary data.</text>
</comment>
<evidence type="ECO:0000256" key="5">
    <source>
        <dbReference type="ARBA" id="ARBA00022723"/>
    </source>
</evidence>
<name>A0A6A3RHU1_9STRA</name>
<organism evidence="9 10">
    <name type="scientific">Phytophthora fragariae</name>
    <dbReference type="NCBI Taxonomy" id="53985"/>
    <lineage>
        <taxon>Eukaryota</taxon>
        <taxon>Sar</taxon>
        <taxon>Stramenopiles</taxon>
        <taxon>Oomycota</taxon>
        <taxon>Peronosporomycetes</taxon>
        <taxon>Peronosporales</taxon>
        <taxon>Peronosporaceae</taxon>
        <taxon>Phytophthora</taxon>
    </lineage>
</organism>
<evidence type="ECO:0000313" key="9">
    <source>
        <dbReference type="EMBL" id="KAE9096016.1"/>
    </source>
</evidence>
<dbReference type="GO" id="GO:0046872">
    <property type="term" value="F:metal ion binding"/>
    <property type="evidence" value="ECO:0007669"/>
    <property type="project" value="UniProtKB-KW"/>
</dbReference>
<dbReference type="Proteomes" id="UP000441208">
    <property type="component" value="Unassembled WGS sequence"/>
</dbReference>
<dbReference type="Pfam" id="PF13359">
    <property type="entry name" value="DDE_Tnp_4"/>
    <property type="match status" value="1"/>
</dbReference>
<dbReference type="PANTHER" id="PTHR22930">
    <property type="match status" value="1"/>
</dbReference>
<evidence type="ECO:0000313" key="10">
    <source>
        <dbReference type="Proteomes" id="UP000441208"/>
    </source>
</evidence>
<accession>A0A6A3RHU1</accession>
<keyword evidence="6" id="KW-0378">Hydrolase</keyword>
<comment type="cofactor">
    <cofactor evidence="1">
        <name>a divalent metal cation</name>
        <dbReference type="ChEBI" id="CHEBI:60240"/>
    </cofactor>
</comment>
<keyword evidence="7" id="KW-0539">Nucleus</keyword>
<keyword evidence="5" id="KW-0479">Metal-binding</keyword>
<dbReference type="InterPro" id="IPR027806">
    <property type="entry name" value="HARBI1_dom"/>
</dbReference>